<organism evidence="3 4">
    <name type="scientific">Kytococcus sedentarius (strain ATCC 14392 / DSM 20547 / JCM 11482 / CCUG 33030 / NBRC 15357 / NCTC 11040 / CCM 314 / 541)</name>
    <name type="common">Micrococcus sedentarius</name>
    <dbReference type="NCBI Taxonomy" id="478801"/>
    <lineage>
        <taxon>Bacteria</taxon>
        <taxon>Bacillati</taxon>
        <taxon>Actinomycetota</taxon>
        <taxon>Actinomycetes</taxon>
        <taxon>Micrococcales</taxon>
        <taxon>Kytococcaceae</taxon>
        <taxon>Kytococcus</taxon>
    </lineage>
</organism>
<dbReference type="HOGENOM" id="CLU_2479308_0_0_11"/>
<evidence type="ECO:0000256" key="2">
    <source>
        <dbReference type="SAM" id="Phobius"/>
    </source>
</evidence>
<feature type="compositionally biased region" description="Polar residues" evidence="1">
    <location>
        <begin position="1"/>
        <end position="14"/>
    </location>
</feature>
<feature type="compositionally biased region" description="Basic and acidic residues" evidence="1">
    <location>
        <begin position="16"/>
        <end position="28"/>
    </location>
</feature>
<keyword evidence="4" id="KW-1185">Reference proteome</keyword>
<sequence length="87" mass="9239">MSQANTAPHATQHQARLPEPEEVHDDHGNSVAAWTGVTIMIIGSILWTLGIVISQEVIMWIGVALTVIGALAWPIGVKMGYGGASHQ</sequence>
<evidence type="ECO:0000256" key="1">
    <source>
        <dbReference type="SAM" id="MobiDB-lite"/>
    </source>
</evidence>
<feature type="transmembrane region" description="Helical" evidence="2">
    <location>
        <begin position="57"/>
        <end position="76"/>
    </location>
</feature>
<proteinExistence type="predicted"/>
<dbReference type="EMBL" id="CP001686">
    <property type="protein sequence ID" value="ACV06319.1"/>
    <property type="molecule type" value="Genomic_DNA"/>
</dbReference>
<reference evidence="3 4" key="1">
    <citation type="journal article" date="2009" name="Stand. Genomic Sci.">
        <title>Complete genome sequence of Kytococcus sedentarius type strain (541).</title>
        <authorList>
            <person name="Sims D."/>
            <person name="Brettin T."/>
            <person name="Detter J.C."/>
            <person name="Han C."/>
            <person name="Lapidus A."/>
            <person name="Copeland A."/>
            <person name="Glavina Del Rio T."/>
            <person name="Nolan M."/>
            <person name="Chen F."/>
            <person name="Lucas S."/>
            <person name="Tice H."/>
            <person name="Cheng J.F."/>
            <person name="Bruce D."/>
            <person name="Goodwin L."/>
            <person name="Pitluck S."/>
            <person name="Ovchinnikova G."/>
            <person name="Pati A."/>
            <person name="Ivanova N."/>
            <person name="Mavrommatis K."/>
            <person name="Chen A."/>
            <person name="Palaniappan K."/>
            <person name="D'haeseleer P."/>
            <person name="Chain P."/>
            <person name="Bristow J."/>
            <person name="Eisen J.A."/>
            <person name="Markowitz V."/>
            <person name="Hugenholtz P."/>
            <person name="Schneider S."/>
            <person name="Goker M."/>
            <person name="Pukall R."/>
            <person name="Kyrpides N.C."/>
            <person name="Klenk H.P."/>
        </authorList>
    </citation>
    <scope>NUCLEOTIDE SEQUENCE [LARGE SCALE GENOMIC DNA]</scope>
    <source>
        <strain evidence="4">ATCC 14392 / DSM 20547 / JCM 11482 / CCUG 33030 / NBRC 15357 / NCTC 11040 / CCM 314 / 541</strain>
    </source>
</reference>
<dbReference type="Proteomes" id="UP000006666">
    <property type="component" value="Chromosome"/>
</dbReference>
<dbReference type="AlphaFoldDB" id="C7NHG2"/>
<evidence type="ECO:0000313" key="4">
    <source>
        <dbReference type="Proteomes" id="UP000006666"/>
    </source>
</evidence>
<protein>
    <submittedName>
        <fullName evidence="3">Uncharacterized protein</fullName>
    </submittedName>
</protein>
<dbReference type="KEGG" id="kse:Ksed_12870"/>
<keyword evidence="2" id="KW-1133">Transmembrane helix</keyword>
<gene>
    <name evidence="3" type="ordered locus">Ksed_12870</name>
</gene>
<dbReference type="RefSeq" id="WP_015779264.1">
    <property type="nucleotide sequence ID" value="NC_013169.1"/>
</dbReference>
<feature type="region of interest" description="Disordered" evidence="1">
    <location>
        <begin position="1"/>
        <end position="28"/>
    </location>
</feature>
<feature type="transmembrane region" description="Helical" evidence="2">
    <location>
        <begin position="31"/>
        <end position="50"/>
    </location>
</feature>
<evidence type="ECO:0000313" key="3">
    <source>
        <dbReference type="EMBL" id="ACV06319.1"/>
    </source>
</evidence>
<dbReference type="NCBIfam" id="NF041681">
    <property type="entry name" value="HGxxPAAW"/>
    <property type="match status" value="1"/>
</dbReference>
<keyword evidence="2" id="KW-0812">Transmembrane</keyword>
<accession>C7NHG2</accession>
<name>C7NHG2_KYTSD</name>
<keyword evidence="2" id="KW-0472">Membrane</keyword>
<dbReference type="STRING" id="478801.Ksed_12870"/>